<dbReference type="GO" id="GO:0003924">
    <property type="term" value="F:GTPase activity"/>
    <property type="evidence" value="ECO:0007669"/>
    <property type="project" value="InterPro"/>
</dbReference>
<proteinExistence type="inferred from homology"/>
<dbReference type="PANTHER" id="PTHR23408:SF3">
    <property type="entry name" value="METHYLMALONIC ACIDURIA TYPE A PROTEIN, MITOCHONDRIAL"/>
    <property type="match status" value="1"/>
</dbReference>
<evidence type="ECO:0000313" key="3">
    <source>
        <dbReference type="EMBL" id="ACF45919.1"/>
    </source>
</evidence>
<dbReference type="EMBL" id="CP001108">
    <property type="protein sequence ID" value="ACF45919.1"/>
    <property type="molecule type" value="Genomic_DNA"/>
</dbReference>
<dbReference type="InterPro" id="IPR005129">
    <property type="entry name" value="GTPase_ArgK"/>
</dbReference>
<sequence length="341" mass="37406">MAHHPRSFGRINDIDTLEFVREITSGNRSALSRAITLIESSRPDHQKKAHEILDHCLQHRTSSLRIGITGPPGVGKSTLIESLGLEILNNPDNRLAVLTIDPSSQQSGGSILGDKARMEQLSGKKEVYIRPSPSSGHLGGTSPKTHEVIMLAEAAGFNIIIVETVGVGQSEITIESMVDYILLLLLPGSGDELQGIKRGIMEIADSVAITKSDEADRAIMVRSESSCQAAIRLLPKKYSCWTPEVILSSAVTGQGIEEIWKNIQDFTTVLTAKGLFEQHRKKQLNKLFTALVDEQLRIAFYDHPEIEFSLQELAAKVEKNLISPFSGAQLLVKKFLSPPIQ</sequence>
<dbReference type="InterPro" id="IPR003593">
    <property type="entry name" value="AAA+_ATPase"/>
</dbReference>
<dbReference type="STRING" id="290512.Paes_0874"/>
<evidence type="ECO:0000313" key="4">
    <source>
        <dbReference type="Proteomes" id="UP000002725"/>
    </source>
</evidence>
<reference evidence="3" key="1">
    <citation type="submission" date="2008-06" db="EMBL/GenBank/DDBJ databases">
        <title>Complete sequence of chromosome of Prosthecochloris aestuarii DSM 271.</title>
        <authorList>
            <consortium name="US DOE Joint Genome Institute"/>
            <person name="Lucas S."/>
            <person name="Copeland A."/>
            <person name="Lapidus A."/>
            <person name="Glavina del Rio T."/>
            <person name="Dalin E."/>
            <person name="Tice H."/>
            <person name="Bruce D."/>
            <person name="Goodwin L."/>
            <person name="Pitluck S."/>
            <person name="Schmutz J."/>
            <person name="Larimer F."/>
            <person name="Land M."/>
            <person name="Hauser L."/>
            <person name="Kyrpides N."/>
            <person name="Anderson I."/>
            <person name="Liu Z."/>
            <person name="Li T."/>
            <person name="Zhao F."/>
            <person name="Overmann J."/>
            <person name="Bryant D.A."/>
            <person name="Richardson P."/>
        </authorList>
    </citation>
    <scope>NUCLEOTIDE SEQUENCE [LARGE SCALE GENOMIC DNA]</scope>
    <source>
        <strain evidence="3">DSM 271</strain>
    </source>
</reference>
<accession>B4S782</accession>
<dbReference type="RefSeq" id="WP_012505456.1">
    <property type="nucleotide sequence ID" value="NC_011059.1"/>
</dbReference>
<dbReference type="InterPro" id="IPR027417">
    <property type="entry name" value="P-loop_NTPase"/>
</dbReference>
<comment type="similarity">
    <text evidence="1">Belongs to the SIMIBI class G3E GTPase family. ArgK/MeaB subfamily.</text>
</comment>
<dbReference type="HOGENOM" id="CLU_043725_2_2_10"/>
<evidence type="ECO:0000259" key="2">
    <source>
        <dbReference type="SMART" id="SM00382"/>
    </source>
</evidence>
<dbReference type="Gene3D" id="1.20.5.170">
    <property type="match status" value="1"/>
</dbReference>
<dbReference type="PANTHER" id="PTHR23408">
    <property type="entry name" value="METHYLMALONYL-COA MUTASE"/>
    <property type="match status" value="1"/>
</dbReference>
<dbReference type="SMART" id="SM00382">
    <property type="entry name" value="AAA"/>
    <property type="match status" value="1"/>
</dbReference>
<gene>
    <name evidence="3" type="ordered locus">Paes_0874</name>
</gene>
<dbReference type="AlphaFoldDB" id="B4S782"/>
<dbReference type="KEGG" id="paa:Paes_0874"/>
<evidence type="ECO:0000256" key="1">
    <source>
        <dbReference type="ARBA" id="ARBA00009625"/>
    </source>
</evidence>
<protein>
    <submittedName>
        <fullName evidence="3">LAO/AO transport system ATPase</fullName>
    </submittedName>
</protein>
<name>B4S782_PROA2</name>
<feature type="domain" description="AAA+ ATPase" evidence="2">
    <location>
        <begin position="62"/>
        <end position="235"/>
    </location>
</feature>
<dbReference type="Proteomes" id="UP000002725">
    <property type="component" value="Chromosome"/>
</dbReference>
<dbReference type="SUPFAM" id="SSF52540">
    <property type="entry name" value="P-loop containing nucleoside triphosphate hydrolases"/>
    <property type="match status" value="1"/>
</dbReference>
<dbReference type="Gene3D" id="3.40.50.300">
    <property type="entry name" value="P-loop containing nucleotide triphosphate hydrolases"/>
    <property type="match status" value="1"/>
</dbReference>
<keyword evidence="4" id="KW-1185">Reference proteome</keyword>
<dbReference type="eggNOG" id="COG1703">
    <property type="taxonomic scope" value="Bacteria"/>
</dbReference>
<dbReference type="GO" id="GO:0005737">
    <property type="term" value="C:cytoplasm"/>
    <property type="evidence" value="ECO:0007669"/>
    <property type="project" value="TreeGrafter"/>
</dbReference>
<dbReference type="NCBIfam" id="TIGR00750">
    <property type="entry name" value="lao"/>
    <property type="match status" value="1"/>
</dbReference>
<dbReference type="NCBIfam" id="NF006958">
    <property type="entry name" value="PRK09435.1"/>
    <property type="match status" value="1"/>
</dbReference>
<dbReference type="Pfam" id="PF03308">
    <property type="entry name" value="MeaB"/>
    <property type="match status" value="1"/>
</dbReference>
<dbReference type="CDD" id="cd03114">
    <property type="entry name" value="MMAA-like"/>
    <property type="match status" value="1"/>
</dbReference>
<dbReference type="Gene3D" id="1.10.287.130">
    <property type="match status" value="1"/>
</dbReference>
<organism evidence="3 4">
    <name type="scientific">Prosthecochloris aestuarii (strain DSM 271 / SK 413)</name>
    <dbReference type="NCBI Taxonomy" id="290512"/>
    <lineage>
        <taxon>Bacteria</taxon>
        <taxon>Pseudomonadati</taxon>
        <taxon>Chlorobiota</taxon>
        <taxon>Chlorobiia</taxon>
        <taxon>Chlorobiales</taxon>
        <taxon>Chlorobiaceae</taxon>
        <taxon>Prosthecochloris</taxon>
    </lineage>
</organism>
<dbReference type="GO" id="GO:0005525">
    <property type="term" value="F:GTP binding"/>
    <property type="evidence" value="ECO:0007669"/>
    <property type="project" value="InterPro"/>
</dbReference>